<gene>
    <name evidence="3" type="ORF">L7E55_08895</name>
</gene>
<feature type="domain" description="Calcineurin-like phosphoesterase" evidence="2">
    <location>
        <begin position="7"/>
        <end position="211"/>
    </location>
</feature>
<comment type="caution">
    <text evidence="3">The sequence shown here is derived from an EMBL/GenBank/DDBJ whole genome shotgun (WGS) entry which is preliminary data.</text>
</comment>
<dbReference type="PANTHER" id="PTHR30337">
    <property type="entry name" value="COMPONENT OF ATP-DEPENDENT DSDNA EXONUCLEASE"/>
    <property type="match status" value="1"/>
</dbReference>
<dbReference type="InterPro" id="IPR041796">
    <property type="entry name" value="Mre11_N"/>
</dbReference>
<accession>A0A9X4JW47</accession>
<evidence type="ECO:0000313" key="4">
    <source>
        <dbReference type="Proteomes" id="UP001154312"/>
    </source>
</evidence>
<dbReference type="PANTHER" id="PTHR30337:SF7">
    <property type="entry name" value="PHOSPHOESTERASE"/>
    <property type="match status" value="1"/>
</dbReference>
<protein>
    <submittedName>
        <fullName evidence="3">DNA repair exonuclease</fullName>
    </submittedName>
</protein>
<evidence type="ECO:0000259" key="2">
    <source>
        <dbReference type="Pfam" id="PF00149"/>
    </source>
</evidence>
<keyword evidence="1" id="KW-0378">Hydrolase</keyword>
<sequence>MGSGSLTFVHAADLHLDSQFKGLERAVSGDGRMPDCVLRRLRNSSFDAFSNIVDLCIDKKVDFLLLAGDIYDVADKSLRAQLRFRDGLARLADAGIPAFVVHGNHDHCSGWRAEIKLPDTVHIFSDKDVESRPVVRDGREIASVSGISYPGRAVVENYSSRFARGAGTPFAIALLHCNVGGIEGHENYAPCRLDDLLRKGFDYWALGHVHNRAILNPAGPCVAYPGCPQGRHPRETGEKGCLLVRVTENSDVAVEFFSTAPVRWESVAVSIEGIADDLTLLENIEDKLFRFRAAAGGKPIVARVLLNGRGSLHKNLVRASYAENLVQELRSRLPAAEEDFLWLDSVRVATSAEVDKNELADTDTLLGDFLSLVKKGRVNQDLKAELRKTLAALIEHPRAGRYLTVPDDDELGELLEAAGDLAVDLLWDGEE</sequence>
<dbReference type="Pfam" id="PF00149">
    <property type="entry name" value="Metallophos"/>
    <property type="match status" value="1"/>
</dbReference>
<dbReference type="InterPro" id="IPR014576">
    <property type="entry name" value="Pesterase_YhaO"/>
</dbReference>
<organism evidence="3 4">
    <name type="scientific">Pelotomaculum isophthalicicum JI</name>
    <dbReference type="NCBI Taxonomy" id="947010"/>
    <lineage>
        <taxon>Bacteria</taxon>
        <taxon>Bacillati</taxon>
        <taxon>Bacillota</taxon>
        <taxon>Clostridia</taxon>
        <taxon>Eubacteriales</taxon>
        <taxon>Desulfotomaculaceae</taxon>
        <taxon>Pelotomaculum</taxon>
    </lineage>
</organism>
<dbReference type="PIRSF" id="PIRSF033091">
    <property type="entry name" value="Pesterase_YhaO"/>
    <property type="match status" value="1"/>
</dbReference>
<name>A0A9X4JW47_9FIRM</name>
<dbReference type="Gene3D" id="3.60.21.10">
    <property type="match status" value="1"/>
</dbReference>
<keyword evidence="4" id="KW-1185">Reference proteome</keyword>
<dbReference type="InterPro" id="IPR029052">
    <property type="entry name" value="Metallo-depent_PP-like"/>
</dbReference>
<evidence type="ECO:0000313" key="3">
    <source>
        <dbReference type="EMBL" id="MDF9408473.1"/>
    </source>
</evidence>
<proteinExistence type="predicted"/>
<dbReference type="Proteomes" id="UP001154312">
    <property type="component" value="Unassembled WGS sequence"/>
</dbReference>
<keyword evidence="3" id="KW-0540">Nuclease</keyword>
<dbReference type="InterPro" id="IPR004843">
    <property type="entry name" value="Calcineurin-like_PHP"/>
</dbReference>
<dbReference type="AlphaFoldDB" id="A0A9X4JW47"/>
<dbReference type="CDD" id="cd00840">
    <property type="entry name" value="MPP_Mre11_N"/>
    <property type="match status" value="1"/>
</dbReference>
<reference evidence="3" key="1">
    <citation type="submission" date="2022-02" db="EMBL/GenBank/DDBJ databases">
        <authorList>
            <person name="Leng L."/>
        </authorList>
    </citation>
    <scope>NUCLEOTIDE SEQUENCE</scope>
    <source>
        <strain evidence="3">JI</strain>
    </source>
</reference>
<dbReference type="RefSeq" id="WP_277443796.1">
    <property type="nucleotide sequence ID" value="NZ_JAKOAV010000014.1"/>
</dbReference>
<dbReference type="EMBL" id="JAKOAV010000014">
    <property type="protein sequence ID" value="MDF9408473.1"/>
    <property type="molecule type" value="Genomic_DNA"/>
</dbReference>
<dbReference type="GO" id="GO:0004527">
    <property type="term" value="F:exonuclease activity"/>
    <property type="evidence" value="ECO:0007669"/>
    <property type="project" value="UniProtKB-KW"/>
</dbReference>
<dbReference type="SUPFAM" id="SSF56300">
    <property type="entry name" value="Metallo-dependent phosphatases"/>
    <property type="match status" value="1"/>
</dbReference>
<keyword evidence="3" id="KW-0269">Exonuclease</keyword>
<dbReference type="InterPro" id="IPR050535">
    <property type="entry name" value="DNA_Repair-Maintenance_Comp"/>
</dbReference>
<evidence type="ECO:0000256" key="1">
    <source>
        <dbReference type="ARBA" id="ARBA00022801"/>
    </source>
</evidence>